<evidence type="ECO:0000259" key="5">
    <source>
        <dbReference type="PROSITE" id="PS50835"/>
    </source>
</evidence>
<evidence type="ECO:0000256" key="4">
    <source>
        <dbReference type="SAM" id="SignalP"/>
    </source>
</evidence>
<proteinExistence type="predicted"/>
<accession>A0A9W3BPG3</accession>
<dbReference type="Pfam" id="PF13895">
    <property type="entry name" value="Ig_2"/>
    <property type="match status" value="2"/>
</dbReference>
<feature type="chain" id="PRO_5040988323" evidence="4">
    <location>
        <begin position="22"/>
        <end position="577"/>
    </location>
</feature>
<dbReference type="InterPro" id="IPR003598">
    <property type="entry name" value="Ig_sub2"/>
</dbReference>
<sequence length="577" mass="62318">MLFPLAFAYLLFLVDIQGVDGATCTTTTTCLATDFTLPTCTNGICQCLNSSFVPVRSGCALQLDKPQLTGPERNSNEVLLGQNFTLRCFVNGAESYEWYKGGTRISTSSYLYTDIASPSTVGAFTCKGIGSETVVVSPLSDTYTVYLLGTGGSTTSSVQPRITVDVTSPVFIAATITLFCTNIPMGYDGPVTFKVNGVGLNIDNPTYVTIDSTNTGKEATCSIASSYSSVTFSKPTSAPVILPSLVSTIQSVSVTMYERILKEVIVPSAFTLTCSTTPNDVYIGNNTLLYTWQRDGSVINNATLMRYTATESGTYSCAAKLGSQSAVTSLNQIKVRIEDLLYISSSQPIRGGRVTLTCGDIRTDNVKYTWTQNNKVISGQFDRKLQLDNVQMNDSAAYKCGVSVNQVYLASSSQDVSVQTTIERPLISTGLARHFGENGHFTLWCITQSYTEGMTYEWKVKGVISPVTSKYYSLPAITSVNNGEYICKAKFKDVTSDNSPVLTVTVSQPGSLCYEHNDCNFDEPGYTGRCGSNDRCVCSDGYFPKGEMCTPVSSSSVGQILSSAVVIAFFCVFIKMI</sequence>
<keyword evidence="3" id="KW-1133">Transmembrane helix</keyword>
<feature type="transmembrane region" description="Helical" evidence="3">
    <location>
        <begin position="557"/>
        <end position="574"/>
    </location>
</feature>
<dbReference type="SMART" id="SM00408">
    <property type="entry name" value="IGc2"/>
    <property type="match status" value="2"/>
</dbReference>
<reference evidence="7" key="1">
    <citation type="submission" date="2025-08" db="UniProtKB">
        <authorList>
            <consortium name="RefSeq"/>
        </authorList>
    </citation>
    <scope>IDENTIFICATION</scope>
</reference>
<dbReference type="InterPro" id="IPR013783">
    <property type="entry name" value="Ig-like_fold"/>
</dbReference>
<evidence type="ECO:0000313" key="6">
    <source>
        <dbReference type="Proteomes" id="UP001165740"/>
    </source>
</evidence>
<feature type="domain" description="Ig-like" evidence="5">
    <location>
        <begin position="351"/>
        <end position="417"/>
    </location>
</feature>
<dbReference type="GO" id="GO:0006955">
    <property type="term" value="P:immune response"/>
    <property type="evidence" value="ECO:0007669"/>
    <property type="project" value="TreeGrafter"/>
</dbReference>
<keyword evidence="3" id="KW-0472">Membrane</keyword>
<protein>
    <submittedName>
        <fullName evidence="7">Carcinoembryonic antigen-related cell adhesion molecule 5-like</fullName>
    </submittedName>
</protein>
<dbReference type="InterPro" id="IPR050488">
    <property type="entry name" value="Ig_Fc_receptor"/>
</dbReference>
<name>A0A9W3BPG3_BIOGL</name>
<evidence type="ECO:0000256" key="3">
    <source>
        <dbReference type="SAM" id="Phobius"/>
    </source>
</evidence>
<dbReference type="InterPro" id="IPR007110">
    <property type="entry name" value="Ig-like_dom"/>
</dbReference>
<keyword evidence="1 4" id="KW-0732">Signal</keyword>
<evidence type="ECO:0000256" key="1">
    <source>
        <dbReference type="ARBA" id="ARBA00022729"/>
    </source>
</evidence>
<feature type="domain" description="Ig-like" evidence="5">
    <location>
        <begin position="425"/>
        <end position="507"/>
    </location>
</feature>
<dbReference type="GO" id="GO:0007166">
    <property type="term" value="P:cell surface receptor signaling pathway"/>
    <property type="evidence" value="ECO:0007669"/>
    <property type="project" value="TreeGrafter"/>
</dbReference>
<dbReference type="GO" id="GO:0004888">
    <property type="term" value="F:transmembrane signaling receptor activity"/>
    <property type="evidence" value="ECO:0007669"/>
    <property type="project" value="TreeGrafter"/>
</dbReference>
<feature type="signal peptide" evidence="4">
    <location>
        <begin position="1"/>
        <end position="21"/>
    </location>
</feature>
<dbReference type="Proteomes" id="UP001165740">
    <property type="component" value="Chromosome 10"/>
</dbReference>
<dbReference type="InterPro" id="IPR003599">
    <property type="entry name" value="Ig_sub"/>
</dbReference>
<feature type="domain" description="Ig-like" evidence="5">
    <location>
        <begin position="243"/>
        <end position="328"/>
    </location>
</feature>
<dbReference type="AlphaFoldDB" id="A0A9W3BPG3"/>
<dbReference type="PANTHER" id="PTHR11481">
    <property type="entry name" value="IMMUNOGLOBULIN FC RECEPTOR"/>
    <property type="match status" value="1"/>
</dbReference>
<keyword evidence="6" id="KW-1185">Reference proteome</keyword>
<dbReference type="SMART" id="SM00409">
    <property type="entry name" value="IG"/>
    <property type="match status" value="4"/>
</dbReference>
<evidence type="ECO:0000256" key="2">
    <source>
        <dbReference type="ARBA" id="ARBA00023157"/>
    </source>
</evidence>
<dbReference type="SUPFAM" id="SSF48726">
    <property type="entry name" value="Immunoglobulin"/>
    <property type="match status" value="4"/>
</dbReference>
<dbReference type="GO" id="GO:0009897">
    <property type="term" value="C:external side of plasma membrane"/>
    <property type="evidence" value="ECO:0007669"/>
    <property type="project" value="TreeGrafter"/>
</dbReference>
<keyword evidence="2" id="KW-1015">Disulfide bond</keyword>
<feature type="domain" description="Ig-like" evidence="5">
    <location>
        <begin position="66"/>
        <end position="137"/>
    </location>
</feature>
<dbReference type="OrthoDB" id="6139589at2759"/>
<keyword evidence="3" id="KW-0812">Transmembrane</keyword>
<dbReference type="RefSeq" id="XP_055901360.1">
    <property type="nucleotide sequence ID" value="XM_056045385.1"/>
</dbReference>
<dbReference type="Gene3D" id="2.60.40.10">
    <property type="entry name" value="Immunoglobulins"/>
    <property type="match status" value="4"/>
</dbReference>
<evidence type="ECO:0000313" key="7">
    <source>
        <dbReference type="RefSeq" id="XP_055901360.1"/>
    </source>
</evidence>
<gene>
    <name evidence="7" type="primary">LOC106068205</name>
</gene>
<dbReference type="GeneID" id="106068205"/>
<dbReference type="InterPro" id="IPR036179">
    <property type="entry name" value="Ig-like_dom_sf"/>
</dbReference>
<dbReference type="PROSITE" id="PS50835">
    <property type="entry name" value="IG_LIKE"/>
    <property type="match status" value="4"/>
</dbReference>
<organism evidence="6 7">
    <name type="scientific">Biomphalaria glabrata</name>
    <name type="common">Bloodfluke planorb</name>
    <name type="synonym">Freshwater snail</name>
    <dbReference type="NCBI Taxonomy" id="6526"/>
    <lineage>
        <taxon>Eukaryota</taxon>
        <taxon>Metazoa</taxon>
        <taxon>Spiralia</taxon>
        <taxon>Lophotrochozoa</taxon>
        <taxon>Mollusca</taxon>
        <taxon>Gastropoda</taxon>
        <taxon>Heterobranchia</taxon>
        <taxon>Euthyneura</taxon>
        <taxon>Panpulmonata</taxon>
        <taxon>Hygrophila</taxon>
        <taxon>Lymnaeoidea</taxon>
        <taxon>Planorbidae</taxon>
        <taxon>Biomphalaria</taxon>
    </lineage>
</organism>
<dbReference type="PANTHER" id="PTHR11481:SF60">
    <property type="entry name" value="IG-LIKE DOMAIN-CONTAINING PROTEIN"/>
    <property type="match status" value="1"/>
</dbReference>